<feature type="region of interest" description="Disordered" evidence="1">
    <location>
        <begin position="189"/>
        <end position="263"/>
    </location>
</feature>
<evidence type="ECO:0000313" key="2">
    <source>
        <dbReference type="EMBL" id="KAK9765040.1"/>
    </source>
</evidence>
<name>A0ABR2WUA7_9FUNG</name>
<dbReference type="Proteomes" id="UP001479436">
    <property type="component" value="Unassembled WGS sequence"/>
</dbReference>
<proteinExistence type="predicted"/>
<organism evidence="2 3">
    <name type="scientific">Basidiobolus ranarum</name>
    <dbReference type="NCBI Taxonomy" id="34480"/>
    <lineage>
        <taxon>Eukaryota</taxon>
        <taxon>Fungi</taxon>
        <taxon>Fungi incertae sedis</taxon>
        <taxon>Zoopagomycota</taxon>
        <taxon>Entomophthoromycotina</taxon>
        <taxon>Basidiobolomycetes</taxon>
        <taxon>Basidiobolales</taxon>
        <taxon>Basidiobolaceae</taxon>
        <taxon>Basidiobolus</taxon>
    </lineage>
</organism>
<feature type="compositionally biased region" description="Polar residues" evidence="1">
    <location>
        <begin position="213"/>
        <end position="231"/>
    </location>
</feature>
<reference evidence="2 3" key="1">
    <citation type="submission" date="2023-04" db="EMBL/GenBank/DDBJ databases">
        <title>Genome of Basidiobolus ranarum AG-B5.</title>
        <authorList>
            <person name="Stajich J.E."/>
            <person name="Carter-House D."/>
            <person name="Gryganskyi A."/>
        </authorList>
    </citation>
    <scope>NUCLEOTIDE SEQUENCE [LARGE SCALE GENOMIC DNA]</scope>
    <source>
        <strain evidence="2 3">AG-B5</strain>
    </source>
</reference>
<evidence type="ECO:0000256" key="1">
    <source>
        <dbReference type="SAM" id="MobiDB-lite"/>
    </source>
</evidence>
<keyword evidence="3" id="KW-1185">Reference proteome</keyword>
<comment type="caution">
    <text evidence="2">The sequence shown here is derived from an EMBL/GenBank/DDBJ whole genome shotgun (WGS) entry which is preliminary data.</text>
</comment>
<dbReference type="EMBL" id="JASJQH010000325">
    <property type="protein sequence ID" value="KAK9765040.1"/>
    <property type="molecule type" value="Genomic_DNA"/>
</dbReference>
<sequence>MQATIPGSQPLQQPLYQNLNNEVGQRSDQQQYCTTDRQQSQYIVLQQQQAPTIIYHEGNQYILSNALSQSIASDNSYISIPPTLPQQGFQQQLQFQHQRYQQSYQDPRLIENSLGQQVYHYQAGSIAQTGQQVQQPAQQERNYPVYQQVRVQAYDISPQRHQSTNGQQQPQVTTGPQIYQLQQYYSNIPHQSPGGYVNPPPQGWQQGPSPPQNLTHHQPPIGNQYQASVVAQGQPSIPQQQYQQQLQWSTYPQQQSPQGNFNG</sequence>
<feature type="compositionally biased region" description="Low complexity" evidence="1">
    <location>
        <begin position="232"/>
        <end position="256"/>
    </location>
</feature>
<protein>
    <submittedName>
        <fullName evidence="2">Uncharacterized protein</fullName>
    </submittedName>
</protein>
<accession>A0ABR2WUA7</accession>
<evidence type="ECO:0000313" key="3">
    <source>
        <dbReference type="Proteomes" id="UP001479436"/>
    </source>
</evidence>
<gene>
    <name evidence="2" type="ORF">K7432_006942</name>
</gene>